<evidence type="ECO:0000313" key="2">
    <source>
        <dbReference type="EMBL" id="GGZ09672.1"/>
    </source>
</evidence>
<dbReference type="OrthoDB" id="8559287at2"/>
<dbReference type="EMBL" id="CP038026">
    <property type="protein sequence ID" value="QBQ38860.1"/>
    <property type="molecule type" value="Genomic_DNA"/>
</dbReference>
<proteinExistence type="predicted"/>
<evidence type="ECO:0000313" key="4">
    <source>
        <dbReference type="Proteomes" id="UP000294359"/>
    </source>
</evidence>
<reference evidence="2" key="3">
    <citation type="submission" date="2022-12" db="EMBL/GenBank/DDBJ databases">
        <authorList>
            <person name="Sun Q."/>
            <person name="Kim S."/>
        </authorList>
    </citation>
    <scope>NUCLEOTIDE SEQUENCE</scope>
    <source>
        <strain evidence="2">KCTC 12344</strain>
    </source>
</reference>
<sequence length="218" mass="23517">MTGLVEVRLRAAGAIAALAAAGACAQPVSPAEVLLFETDHLAELRAPATLVYDFRGHGDAPFTDTVRLDLAQRGGGTRATVRFLSGERRYELPQLDDARGNPVLLGFLERDIAQMGRLTGGSATYFRKRIRMALAAGAQVVAQPIAWHGKQVPARLVRIQPYRDDPLHARLERYAGKTYRFVLSDSVPGGVYQLGTALADGAPDDETLTLVDALAQPR</sequence>
<dbReference type="Proteomes" id="UP000619512">
    <property type="component" value="Unassembled WGS sequence"/>
</dbReference>
<feature type="chain" id="PRO_5044606943" evidence="1">
    <location>
        <begin position="26"/>
        <end position="218"/>
    </location>
</feature>
<dbReference type="EMBL" id="BMWW01000013">
    <property type="protein sequence ID" value="GGZ09672.1"/>
    <property type="molecule type" value="Genomic_DNA"/>
</dbReference>
<dbReference type="Proteomes" id="UP000294359">
    <property type="component" value="Chromosome"/>
</dbReference>
<dbReference type="AlphaFoldDB" id="A0A4P7BK81"/>
<protein>
    <submittedName>
        <fullName evidence="2">Uncharacterized protein</fullName>
    </submittedName>
</protein>
<organism evidence="2 5">
    <name type="scientific">Pseudoduganella plicata</name>
    <dbReference type="NCBI Taxonomy" id="321984"/>
    <lineage>
        <taxon>Bacteria</taxon>
        <taxon>Pseudomonadati</taxon>
        <taxon>Pseudomonadota</taxon>
        <taxon>Betaproteobacteria</taxon>
        <taxon>Burkholderiales</taxon>
        <taxon>Oxalobacteraceae</taxon>
        <taxon>Telluria group</taxon>
        <taxon>Pseudoduganella</taxon>
    </lineage>
</organism>
<evidence type="ECO:0000313" key="5">
    <source>
        <dbReference type="Proteomes" id="UP000619512"/>
    </source>
</evidence>
<evidence type="ECO:0000256" key="1">
    <source>
        <dbReference type="SAM" id="SignalP"/>
    </source>
</evidence>
<keyword evidence="1" id="KW-0732">Signal</keyword>
<reference evidence="2" key="1">
    <citation type="journal article" date="2014" name="Int. J. Syst. Evol. Microbiol.">
        <title>Complete genome sequence of Corynebacterium casei LMG S-19264T (=DSM 44701T), isolated from a smear-ripened cheese.</title>
        <authorList>
            <consortium name="US DOE Joint Genome Institute (JGI-PGF)"/>
            <person name="Walter F."/>
            <person name="Albersmeier A."/>
            <person name="Kalinowski J."/>
            <person name="Ruckert C."/>
        </authorList>
    </citation>
    <scope>NUCLEOTIDE SEQUENCE</scope>
    <source>
        <strain evidence="2">KCTC 12344</strain>
    </source>
</reference>
<gene>
    <name evidence="3" type="ORF">E1742_23885</name>
    <name evidence="2" type="ORF">GCM10007388_49060</name>
</gene>
<accession>A0A4P7BK81</accession>
<reference evidence="3 4" key="2">
    <citation type="submission" date="2019-03" db="EMBL/GenBank/DDBJ databases">
        <title>Draft Genome Sequences of Six Type Strains of the Genus Massilia.</title>
        <authorList>
            <person name="Miess H."/>
            <person name="Frediansyhah A."/>
            <person name="Gross H."/>
        </authorList>
    </citation>
    <scope>NUCLEOTIDE SEQUENCE [LARGE SCALE GENOMIC DNA]</scope>
    <source>
        <strain evidence="3 4">DSM 17505</strain>
    </source>
</reference>
<feature type="signal peptide" evidence="1">
    <location>
        <begin position="1"/>
        <end position="25"/>
    </location>
</feature>
<dbReference type="RefSeq" id="WP_134387556.1">
    <property type="nucleotide sequence ID" value="NZ_BMWW01000013.1"/>
</dbReference>
<evidence type="ECO:0000313" key="3">
    <source>
        <dbReference type="EMBL" id="QBQ38860.1"/>
    </source>
</evidence>
<name>A0A4P7BK81_9BURK</name>
<keyword evidence="4" id="KW-1185">Reference proteome</keyword>